<evidence type="ECO:0000259" key="1">
    <source>
        <dbReference type="PROSITE" id="PS51186"/>
    </source>
</evidence>
<reference evidence="2" key="1">
    <citation type="submission" date="2019-08" db="EMBL/GenBank/DDBJ databases">
        <authorList>
            <person name="Kucharzyk K."/>
            <person name="Murdoch R.W."/>
            <person name="Higgins S."/>
            <person name="Loffler F."/>
        </authorList>
    </citation>
    <scope>NUCLEOTIDE SEQUENCE</scope>
</reference>
<feature type="domain" description="N-acetyltransferase" evidence="1">
    <location>
        <begin position="69"/>
        <end position="207"/>
    </location>
</feature>
<dbReference type="PANTHER" id="PTHR31143">
    <property type="match status" value="1"/>
</dbReference>
<dbReference type="Pfam" id="PF12746">
    <property type="entry name" value="GNAT_acetyltran"/>
    <property type="match status" value="1"/>
</dbReference>
<sequence length="207" mass="23773">MRFYDDFTVYSKGNFHVLGFSKILKDYNFNILSGKKSVVEKFSHYIKVYEKREMYFAKLDKLDKLYNGILLDAIQPTLQEDVVKLYELYTIIDGKEDIETLERLKNKFSSKGGRGYHIKNDTGEMVCSAETTAENKHSAMVVGVCTNPNYRNKGYATAVVSKLCKDLLLEGRTLCLFYDNPAAGKIYKNLGFEEIGFWSLWEGKEGK</sequence>
<gene>
    <name evidence="2" type="ORF">SDC9_138666</name>
</gene>
<dbReference type="InterPro" id="IPR000182">
    <property type="entry name" value="GNAT_dom"/>
</dbReference>
<dbReference type="GO" id="GO:0016747">
    <property type="term" value="F:acyltransferase activity, transferring groups other than amino-acyl groups"/>
    <property type="evidence" value="ECO:0007669"/>
    <property type="project" value="InterPro"/>
</dbReference>
<name>A0A645DQJ2_9ZZZZ</name>
<dbReference type="PANTHER" id="PTHR31143:SF2">
    <property type="entry name" value="FR47-LIKE DOMAIN-CONTAINING PROTEIN-RELATED"/>
    <property type="match status" value="1"/>
</dbReference>
<proteinExistence type="predicted"/>
<dbReference type="Gene3D" id="3.40.630.30">
    <property type="match status" value="1"/>
</dbReference>
<evidence type="ECO:0000313" key="2">
    <source>
        <dbReference type="EMBL" id="MPM91535.1"/>
    </source>
</evidence>
<dbReference type="AlphaFoldDB" id="A0A645DQJ2"/>
<dbReference type="InterPro" id="IPR016181">
    <property type="entry name" value="Acyl_CoA_acyltransferase"/>
</dbReference>
<dbReference type="SUPFAM" id="SSF55729">
    <property type="entry name" value="Acyl-CoA N-acyltransferases (Nat)"/>
    <property type="match status" value="1"/>
</dbReference>
<protein>
    <recommendedName>
        <fullName evidence="1">N-acetyltransferase domain-containing protein</fullName>
    </recommendedName>
</protein>
<accession>A0A645DQJ2</accession>
<dbReference type="InterPro" id="IPR027365">
    <property type="entry name" value="GNAT_acetyltra_YdfB-like"/>
</dbReference>
<organism evidence="2">
    <name type="scientific">bioreactor metagenome</name>
    <dbReference type="NCBI Taxonomy" id="1076179"/>
    <lineage>
        <taxon>unclassified sequences</taxon>
        <taxon>metagenomes</taxon>
        <taxon>ecological metagenomes</taxon>
    </lineage>
</organism>
<dbReference type="EMBL" id="VSSQ01038578">
    <property type="protein sequence ID" value="MPM91535.1"/>
    <property type="molecule type" value="Genomic_DNA"/>
</dbReference>
<comment type="caution">
    <text evidence="2">The sequence shown here is derived from an EMBL/GenBank/DDBJ whole genome shotgun (WGS) entry which is preliminary data.</text>
</comment>
<dbReference type="PROSITE" id="PS51186">
    <property type="entry name" value="GNAT"/>
    <property type="match status" value="1"/>
</dbReference>